<proteinExistence type="predicted"/>
<evidence type="ECO:0000313" key="2">
    <source>
        <dbReference type="Proteomes" id="UP001178461"/>
    </source>
</evidence>
<accession>A0AA35L184</accession>
<dbReference type="EMBL" id="OX395136">
    <property type="protein sequence ID" value="CAI5787303.1"/>
    <property type="molecule type" value="Genomic_DNA"/>
</dbReference>
<dbReference type="Proteomes" id="UP001178461">
    <property type="component" value="Chromosome 11"/>
</dbReference>
<protein>
    <submittedName>
        <fullName evidence="1">Uncharacterized protein</fullName>
    </submittedName>
</protein>
<sequence>MSPQSDINLEESSDKSHLETGFPGAACPILPLKVKLEVMTHPVATMPCHATCCTTTREAVPCW</sequence>
<reference evidence="1" key="1">
    <citation type="submission" date="2022-12" db="EMBL/GenBank/DDBJ databases">
        <authorList>
            <person name="Alioto T."/>
            <person name="Alioto T."/>
            <person name="Gomez Garrido J."/>
        </authorList>
    </citation>
    <scope>NUCLEOTIDE SEQUENCE</scope>
</reference>
<dbReference type="AlphaFoldDB" id="A0AA35L184"/>
<name>A0AA35L184_9SAUR</name>
<gene>
    <name evidence="1" type="ORF">PODLI_1B028119</name>
</gene>
<evidence type="ECO:0000313" key="1">
    <source>
        <dbReference type="EMBL" id="CAI5787303.1"/>
    </source>
</evidence>
<keyword evidence="2" id="KW-1185">Reference proteome</keyword>
<organism evidence="1 2">
    <name type="scientific">Podarcis lilfordi</name>
    <name type="common">Lilford's wall lizard</name>
    <dbReference type="NCBI Taxonomy" id="74358"/>
    <lineage>
        <taxon>Eukaryota</taxon>
        <taxon>Metazoa</taxon>
        <taxon>Chordata</taxon>
        <taxon>Craniata</taxon>
        <taxon>Vertebrata</taxon>
        <taxon>Euteleostomi</taxon>
        <taxon>Lepidosauria</taxon>
        <taxon>Squamata</taxon>
        <taxon>Bifurcata</taxon>
        <taxon>Unidentata</taxon>
        <taxon>Episquamata</taxon>
        <taxon>Laterata</taxon>
        <taxon>Lacertibaenia</taxon>
        <taxon>Lacertidae</taxon>
        <taxon>Podarcis</taxon>
    </lineage>
</organism>